<keyword evidence="4" id="KW-0489">Methyltransferase</keyword>
<dbReference type="Gene3D" id="3.30.750.80">
    <property type="entry name" value="RNA methyltransferase domain (HRMD) like"/>
    <property type="match status" value="1"/>
</dbReference>
<dbReference type="HOGENOM" id="CLU_014042_0_0_0"/>
<dbReference type="GO" id="GO:0003723">
    <property type="term" value="F:RNA binding"/>
    <property type="evidence" value="ECO:0007669"/>
    <property type="project" value="UniProtKB-KW"/>
</dbReference>
<keyword evidence="2" id="KW-0963">Cytoplasm</keyword>
<dbReference type="InterPro" id="IPR015947">
    <property type="entry name" value="PUA-like_sf"/>
</dbReference>
<dbReference type="PANTHER" id="PTHR42873:SF1">
    <property type="entry name" value="S-ADENOSYLMETHIONINE-DEPENDENT METHYLTRANSFERASE DOMAIN-CONTAINING PROTEIN"/>
    <property type="match status" value="1"/>
</dbReference>
<evidence type="ECO:0000256" key="2">
    <source>
        <dbReference type="ARBA" id="ARBA00022490"/>
    </source>
</evidence>
<dbReference type="FunCoup" id="O66815">
    <property type="interactions" value="324"/>
</dbReference>
<keyword evidence="5" id="KW-0808">Transferase</keyword>
<evidence type="ECO:0000256" key="5">
    <source>
        <dbReference type="ARBA" id="ARBA00022679"/>
    </source>
</evidence>
<dbReference type="SUPFAM" id="SSF88697">
    <property type="entry name" value="PUA domain-like"/>
    <property type="match status" value="1"/>
</dbReference>
<gene>
    <name evidence="10" type="ordered locus">aq_533</name>
</gene>
<dbReference type="GO" id="GO:0009383">
    <property type="term" value="F:rRNA (cytosine-C5-)-methyltransferase activity"/>
    <property type="evidence" value="ECO:0000318"/>
    <property type="project" value="GO_Central"/>
</dbReference>
<dbReference type="RefSeq" id="WP_010880313.1">
    <property type="nucleotide sequence ID" value="NC_000918.1"/>
</dbReference>
<dbReference type="OrthoDB" id="9805492at2"/>
<dbReference type="STRING" id="224324.aq_533"/>
<evidence type="ECO:0000256" key="6">
    <source>
        <dbReference type="ARBA" id="ARBA00022691"/>
    </source>
</evidence>
<dbReference type="GO" id="GO:0005829">
    <property type="term" value="C:cytosol"/>
    <property type="evidence" value="ECO:0000318"/>
    <property type="project" value="GO_Central"/>
</dbReference>
<dbReference type="EMBL" id="AE000657">
    <property type="protein sequence ID" value="AAC06779.1"/>
    <property type="molecule type" value="Genomic_DNA"/>
</dbReference>
<dbReference type="InterPro" id="IPR007848">
    <property type="entry name" value="Small_mtfrase_dom"/>
</dbReference>
<dbReference type="CDD" id="cd02440">
    <property type="entry name" value="AdoMet_MTases"/>
    <property type="match status" value="1"/>
</dbReference>
<dbReference type="Gene3D" id="3.40.50.150">
    <property type="entry name" value="Vaccinia Virus protein VP39"/>
    <property type="match status" value="1"/>
</dbReference>
<dbReference type="CDD" id="cd11572">
    <property type="entry name" value="RlmI_M_like"/>
    <property type="match status" value="1"/>
</dbReference>
<evidence type="ECO:0000313" key="11">
    <source>
        <dbReference type="Proteomes" id="UP000000798"/>
    </source>
</evidence>
<protein>
    <recommendedName>
        <fullName evidence="9">PUA domain-containing protein</fullName>
    </recommendedName>
</protein>
<evidence type="ECO:0000313" key="10">
    <source>
        <dbReference type="EMBL" id="AAC06779.1"/>
    </source>
</evidence>
<dbReference type="InterPro" id="IPR041532">
    <property type="entry name" value="RlmI-like_PUA"/>
</dbReference>
<dbReference type="SMART" id="SM00359">
    <property type="entry name" value="PUA"/>
    <property type="match status" value="1"/>
</dbReference>
<dbReference type="PATRIC" id="fig|224324.8.peg.438"/>
<keyword evidence="11" id="KW-1185">Reference proteome</keyword>
<dbReference type="GO" id="GO:0070475">
    <property type="term" value="P:rRNA base methylation"/>
    <property type="evidence" value="ECO:0000318"/>
    <property type="project" value="GO_Central"/>
</dbReference>
<evidence type="ECO:0000256" key="8">
    <source>
        <dbReference type="ARBA" id="ARBA00038091"/>
    </source>
</evidence>
<dbReference type="EnsemblBacteria" id="AAC06779">
    <property type="protein sequence ID" value="AAC06779"/>
    <property type="gene ID" value="aq_533"/>
</dbReference>
<evidence type="ECO:0000256" key="3">
    <source>
        <dbReference type="ARBA" id="ARBA00022552"/>
    </source>
</evidence>
<dbReference type="InterPro" id="IPR002478">
    <property type="entry name" value="PUA"/>
</dbReference>
<keyword evidence="6" id="KW-0949">S-adenosyl-L-methionine</keyword>
<evidence type="ECO:0000256" key="7">
    <source>
        <dbReference type="ARBA" id="ARBA00022884"/>
    </source>
</evidence>
<keyword evidence="7" id="KW-0694">RNA-binding</keyword>
<dbReference type="InterPro" id="IPR036974">
    <property type="entry name" value="PUA_sf"/>
</dbReference>
<keyword evidence="3" id="KW-0698">rRNA processing</keyword>
<name>O66815_AQUAE</name>
<dbReference type="PIR" id="C70348">
    <property type="entry name" value="C70348"/>
</dbReference>
<dbReference type="SUPFAM" id="SSF53335">
    <property type="entry name" value="S-adenosyl-L-methionine-dependent methyltransferases"/>
    <property type="match status" value="1"/>
</dbReference>
<dbReference type="InterPro" id="IPR029063">
    <property type="entry name" value="SAM-dependent_MTases_sf"/>
</dbReference>
<dbReference type="InParanoid" id="O66815"/>
<dbReference type="CDD" id="cd21153">
    <property type="entry name" value="PUA_RlmI"/>
    <property type="match status" value="1"/>
</dbReference>
<evidence type="ECO:0000256" key="4">
    <source>
        <dbReference type="ARBA" id="ARBA00022603"/>
    </source>
</evidence>
<reference evidence="10 11" key="1">
    <citation type="journal article" date="1998" name="Nature">
        <title>The complete genome of the hyperthermophilic bacterium Aquifex aeolicus.</title>
        <authorList>
            <person name="Deckert G."/>
            <person name="Warren P.V."/>
            <person name="Gaasterland T."/>
            <person name="Young W.G."/>
            <person name="Lenox A.L."/>
            <person name="Graham D.E."/>
            <person name="Overbeek R."/>
            <person name="Snead M.A."/>
            <person name="Keller M."/>
            <person name="Aujay M."/>
            <person name="Huber R."/>
            <person name="Feldman R.A."/>
            <person name="Short J.M."/>
            <person name="Olson G.J."/>
            <person name="Swanson R.V."/>
        </authorList>
    </citation>
    <scope>NUCLEOTIDE SEQUENCE [LARGE SCALE GENOMIC DNA]</scope>
    <source>
        <strain evidence="10 11">VF5</strain>
    </source>
</reference>
<organism evidence="10 11">
    <name type="scientific">Aquifex aeolicus (strain VF5)</name>
    <dbReference type="NCBI Taxonomy" id="224324"/>
    <lineage>
        <taxon>Bacteria</taxon>
        <taxon>Pseudomonadati</taxon>
        <taxon>Aquificota</taxon>
        <taxon>Aquificia</taxon>
        <taxon>Aquificales</taxon>
        <taxon>Aquificaceae</taxon>
        <taxon>Aquifex</taxon>
    </lineage>
</organism>
<comment type="similarity">
    <text evidence="8">Belongs to the methyltransferase superfamily. RlmI family.</text>
</comment>
<dbReference type="KEGG" id="aae:aq_533"/>
<comment type="subcellular location">
    <subcellularLocation>
        <location evidence="1">Cytoplasm</location>
    </subcellularLocation>
</comment>
<dbReference type="Gene3D" id="2.30.130.10">
    <property type="entry name" value="PUA domain"/>
    <property type="match status" value="1"/>
</dbReference>
<dbReference type="PROSITE" id="PS50890">
    <property type="entry name" value="PUA"/>
    <property type="match status" value="1"/>
</dbReference>
<sequence>MKVFLKKGKEKKVKHFYPWVFRDEVEKIEGEGIVAELYDSEGNFLALGTYSPYSRIAFRVLSYEREEVNEEFFKRRLRESELLRRDIPSNAYRLAFSESDLLSGLIIDRYGDAFVIQVRSYPMEILKEKVLKTLVEEFNPAFVYERSDFKGRREEGLKEFKGLLYGKLENPLIIEEREFKFLVDVVEGLKTGFYLDQRDNREYVRNLVKEGDRVLDLFCYSGGFSVYCANRGAKVVGVDINKRAVELARENAKLNSVKADFVLGNAFDFIQESKEEWDLIIADPPAIAKTKKEKESILWAIWKLAYYSFQKLKKGGSLFICSCTYQISSEEMIRQVRLASTDVKRRIIIKSLNLQPIDHPYLPTFPESLYLKCLHAIVID</sequence>
<dbReference type="PANTHER" id="PTHR42873">
    <property type="entry name" value="RIBOSOMAL RNA LARGE SUBUNIT METHYLTRANSFERASE"/>
    <property type="match status" value="1"/>
</dbReference>
<evidence type="ECO:0000259" key="9">
    <source>
        <dbReference type="SMART" id="SM00359"/>
    </source>
</evidence>
<dbReference type="eggNOG" id="COG1092">
    <property type="taxonomic scope" value="Bacteria"/>
</dbReference>
<dbReference type="AlphaFoldDB" id="O66815"/>
<dbReference type="Pfam" id="PF17785">
    <property type="entry name" value="PUA_3"/>
    <property type="match status" value="1"/>
</dbReference>
<accession>O66815</accession>
<dbReference type="Pfam" id="PF05175">
    <property type="entry name" value="MTS"/>
    <property type="match status" value="1"/>
</dbReference>
<dbReference type="Proteomes" id="UP000000798">
    <property type="component" value="Chromosome"/>
</dbReference>
<proteinExistence type="inferred from homology"/>
<evidence type="ECO:0000256" key="1">
    <source>
        <dbReference type="ARBA" id="ARBA00004496"/>
    </source>
</evidence>
<feature type="domain" description="PUA" evidence="9">
    <location>
        <begin position="1"/>
        <end position="82"/>
    </location>
</feature>